<feature type="region of interest" description="Disordered" evidence="1">
    <location>
        <begin position="65"/>
        <end position="85"/>
    </location>
</feature>
<evidence type="ECO:0000313" key="3">
    <source>
        <dbReference type="Proteomes" id="UP000002700"/>
    </source>
</evidence>
<dbReference type="HOGENOM" id="CLU_317060_0_0_4"/>
<evidence type="ECO:0000256" key="1">
    <source>
        <dbReference type="SAM" id="MobiDB-lite"/>
    </source>
</evidence>
<dbReference type="EMBL" id="CP000124">
    <property type="protein sequence ID" value="ABA48423.1"/>
    <property type="molecule type" value="Genomic_DNA"/>
</dbReference>
<feature type="region of interest" description="Disordered" evidence="1">
    <location>
        <begin position="765"/>
        <end position="791"/>
    </location>
</feature>
<gene>
    <name evidence="2" type="ordered locus">BURPS1710b_3272</name>
</gene>
<dbReference type="AlphaFoldDB" id="Q3JP61"/>
<organism evidence="2 3">
    <name type="scientific">Burkholderia pseudomallei (strain 1710b)</name>
    <dbReference type="NCBI Taxonomy" id="320372"/>
    <lineage>
        <taxon>Bacteria</taxon>
        <taxon>Pseudomonadati</taxon>
        <taxon>Pseudomonadota</taxon>
        <taxon>Betaproteobacteria</taxon>
        <taxon>Burkholderiales</taxon>
        <taxon>Burkholderiaceae</taxon>
        <taxon>Burkholderia</taxon>
        <taxon>pseudomallei group</taxon>
    </lineage>
</organism>
<reference evidence="2 3" key="1">
    <citation type="submission" date="2005-09" db="EMBL/GenBank/DDBJ databases">
        <authorList>
            <person name="Woods D.E."/>
            <person name="Nierman W.C."/>
        </authorList>
    </citation>
    <scope>NUCLEOTIDE SEQUENCE [LARGE SCALE GENOMIC DNA]</scope>
    <source>
        <strain evidence="2 3">1710b</strain>
    </source>
</reference>
<feature type="region of interest" description="Disordered" evidence="1">
    <location>
        <begin position="705"/>
        <end position="726"/>
    </location>
</feature>
<accession>Q3JP61</accession>
<dbReference type="EnsemblBacteria" id="ABA48423">
    <property type="protein sequence ID" value="ABA48423"/>
    <property type="gene ID" value="BURPS1710b_3272"/>
</dbReference>
<proteinExistence type="predicted"/>
<feature type="compositionally biased region" description="Polar residues" evidence="1">
    <location>
        <begin position="772"/>
        <end position="781"/>
    </location>
</feature>
<evidence type="ECO:0000313" key="2">
    <source>
        <dbReference type="EMBL" id="ABA48423.1"/>
    </source>
</evidence>
<dbReference type="Proteomes" id="UP000002700">
    <property type="component" value="Chromosome I"/>
</dbReference>
<sequence length="919" mass="104079">MFASGIALRSVFVCDVAIAAVLRAVAVLPEARIDAVEHHAAQAHAVLREPLRRFGDLAELRRAGERDEERRTRRRGENARVGHRQHRRRIDHDGVVTLRESVDQRRHARIEQQLGRILRHRARRDEIEPGDHVAMQHVVRLRRARDQFGKALAAREAEIIVQMSFANVAVDQQHALARHRQHRGEIGRHERLAHARRGTRDHDDVVFCIEHRELQRGAQAAQALDGRLVRMRDAQQRQRARLVLRALGQRPLPIAAGHGRIDAQAEAPLDLVRIGDAVEQHRAANRRAAAGEHAEQQRRERDERFLRLDGDFRHRRRIDEPHVADLARAHELQLLHVVEQRRIEIGIDLHVEHQPHELLLQLRQPLDLLLGRAAIAVERGDLLIDRDDARVLRHEARQQLLPLLLQFEQTRLRVGRLREHELRLLGQIDAAVLVAQFRQSRFRIGQLLLERGQLPIQELERLRGFRRLSLNVLRDVLPPDFIERAAHEIGIGVAQARDDDVGLLDALLHVEVVLQRLDRTQAGMAHEHERRARLRGERVDAQRDRPALRRDAFEPADDAHGAALEIAAVEAVAARIEHRQLERVALHRARHVERRDIDALLAPRVAAEPREPRIGQPFAAAREPVADHRETLRLRVDEEFQIVDGARHDEPRREDLRFGGRRRLHVEQRGHVAEQALRGGRIGAVLHLDQDVGLIDGLAEHRIRDADDENTERDRGDQPAAFDQDVENGDEVGIAFAVGGRRCAGRIGIHVWGLGDSVLRAARAHTSRSRDSQPFTPSSSSRAERSNTKRGCRYGSWTSKFSCSPMRNTLPRASGYRSSTSRRWPRSITRIRSADAQCARPSCCARCADRSTPRSRITSCASGAAGSPTSAFKPADVTARPGSAAAKSAAAIGLRQRLPSQTMRIDSIIWSRPPRSGRR</sequence>
<name>Q3JP61_BURP1</name>
<dbReference type="KEGG" id="bpm:BURPS1710b_3272"/>
<protein>
    <submittedName>
        <fullName evidence="2">Uncharacterized protein</fullName>
    </submittedName>
</protein>
<feature type="compositionally biased region" description="Basic and acidic residues" evidence="1">
    <location>
        <begin position="65"/>
        <end position="80"/>
    </location>
</feature>